<proteinExistence type="predicted"/>
<name>A0A7J2U5F8_9CREN</name>
<accession>A0A7J2U5F8</accession>
<gene>
    <name evidence="1" type="ORF">ENO26_10735</name>
</gene>
<evidence type="ECO:0000313" key="1">
    <source>
        <dbReference type="EMBL" id="HEM68018.1"/>
    </source>
</evidence>
<dbReference type="AlphaFoldDB" id="A0A7J2U5F8"/>
<organism evidence="1">
    <name type="scientific">Ignisphaera aggregans</name>
    <dbReference type="NCBI Taxonomy" id="334771"/>
    <lineage>
        <taxon>Archaea</taxon>
        <taxon>Thermoproteota</taxon>
        <taxon>Thermoprotei</taxon>
        <taxon>Desulfurococcales</taxon>
        <taxon>Desulfurococcaceae</taxon>
        <taxon>Ignisphaera</taxon>
    </lineage>
</organism>
<sequence>MVRGAVVEAIRSAIVHELKHLANARHSIAVVEDADWGYIYIVTLDTSARKALEVNLELQKRFPGIPIVVKWTGSMDLSEEDLIDYIVKIARAGGFKARAPPGFSSVEVVRGAREE</sequence>
<dbReference type="EMBL" id="DSEU01000073">
    <property type="protein sequence ID" value="HEM68018.1"/>
    <property type="molecule type" value="Genomic_DNA"/>
</dbReference>
<comment type="caution">
    <text evidence="1">The sequence shown here is derived from an EMBL/GenBank/DDBJ whole genome shotgun (WGS) entry which is preliminary data.</text>
</comment>
<reference evidence="1" key="1">
    <citation type="journal article" date="2020" name="mSystems">
        <title>Genome- and Community-Level Interaction Insights into Carbon Utilization and Element Cycling Functions of Hydrothermarchaeota in Hydrothermal Sediment.</title>
        <authorList>
            <person name="Zhou Z."/>
            <person name="Liu Y."/>
            <person name="Xu W."/>
            <person name="Pan J."/>
            <person name="Luo Z.H."/>
            <person name="Li M."/>
        </authorList>
    </citation>
    <scope>NUCLEOTIDE SEQUENCE [LARGE SCALE GENOMIC DNA]</scope>
    <source>
        <strain evidence="1">SpSt-125</strain>
    </source>
</reference>
<protein>
    <submittedName>
        <fullName evidence="1">Uncharacterized protein</fullName>
    </submittedName>
</protein>